<dbReference type="AlphaFoldDB" id="A0A9P8PRM5"/>
<reference evidence="1" key="1">
    <citation type="journal article" date="2021" name="Open Biol.">
        <title>Shared evolutionary footprints suggest mitochondrial oxidative damage underlies multiple complex I losses in fungi.</title>
        <authorList>
            <person name="Schikora-Tamarit M.A."/>
            <person name="Marcet-Houben M."/>
            <person name="Nosek J."/>
            <person name="Gabaldon T."/>
        </authorList>
    </citation>
    <scope>NUCLEOTIDE SEQUENCE</scope>
    <source>
        <strain evidence="1">CBS6341</strain>
    </source>
</reference>
<reference evidence="1" key="2">
    <citation type="submission" date="2021-01" db="EMBL/GenBank/DDBJ databases">
        <authorList>
            <person name="Schikora-Tamarit M.A."/>
        </authorList>
    </citation>
    <scope>NUCLEOTIDE SEQUENCE</scope>
    <source>
        <strain evidence="1">CBS6341</strain>
    </source>
</reference>
<gene>
    <name evidence="1" type="ORF">WICMUC_002361</name>
</gene>
<comment type="caution">
    <text evidence="1">The sequence shown here is derived from an EMBL/GenBank/DDBJ whole genome shotgun (WGS) entry which is preliminary data.</text>
</comment>
<evidence type="ECO:0000313" key="2">
    <source>
        <dbReference type="Proteomes" id="UP000769528"/>
    </source>
</evidence>
<accession>A0A9P8PRM5</accession>
<dbReference type="EMBL" id="JAEUBF010000681">
    <property type="protein sequence ID" value="KAH3676064.1"/>
    <property type="molecule type" value="Genomic_DNA"/>
</dbReference>
<organism evidence="1 2">
    <name type="scientific">Wickerhamomyces mucosus</name>
    <dbReference type="NCBI Taxonomy" id="1378264"/>
    <lineage>
        <taxon>Eukaryota</taxon>
        <taxon>Fungi</taxon>
        <taxon>Dikarya</taxon>
        <taxon>Ascomycota</taxon>
        <taxon>Saccharomycotina</taxon>
        <taxon>Saccharomycetes</taxon>
        <taxon>Phaffomycetales</taxon>
        <taxon>Wickerhamomycetaceae</taxon>
        <taxon>Wickerhamomyces</taxon>
    </lineage>
</organism>
<sequence>MYEGSISFAQIGRFEVLPTGQLFFSIAGKDETLADDKCKDFEGLFSNSLISGIYAFLSKLDLSALDLPETPLLFLYNSESPPIECSLIKFNLSFSLYESVEPCSLSTTILSGITFNLSYNSTQPKVIFSAIAKSSVILNN</sequence>
<evidence type="ECO:0000313" key="1">
    <source>
        <dbReference type="EMBL" id="KAH3676064.1"/>
    </source>
</evidence>
<protein>
    <submittedName>
        <fullName evidence="1">Uncharacterized protein</fullName>
    </submittedName>
</protein>
<dbReference type="Proteomes" id="UP000769528">
    <property type="component" value="Unassembled WGS sequence"/>
</dbReference>
<name>A0A9P8PRM5_9ASCO</name>
<keyword evidence="2" id="KW-1185">Reference proteome</keyword>
<proteinExistence type="predicted"/>